<dbReference type="AlphaFoldDB" id="A0A420J865"/>
<evidence type="ECO:0000313" key="2">
    <source>
        <dbReference type="Proteomes" id="UP000283383"/>
    </source>
</evidence>
<evidence type="ECO:0000313" key="1">
    <source>
        <dbReference type="EMBL" id="RKF82968.1"/>
    </source>
</evidence>
<sequence length="87" mass="9956">MAIMQLVAEKELPMVHPNATSVEIRRDKAIKYNAGESWHQEWMRENGIDNNPEAEELSEIENDANSHYVGKSASKLKVWQTKRGGFD</sequence>
<keyword evidence="2" id="KW-1185">Reference proteome</keyword>
<accession>A0A420J865</accession>
<name>A0A420J865_9PEZI</name>
<dbReference type="Proteomes" id="UP000283383">
    <property type="component" value="Unassembled WGS sequence"/>
</dbReference>
<gene>
    <name evidence="1" type="ORF">GcM3_018029</name>
</gene>
<dbReference type="EMBL" id="MCBQ01001881">
    <property type="protein sequence ID" value="RKF82968.1"/>
    <property type="molecule type" value="Genomic_DNA"/>
</dbReference>
<comment type="caution">
    <text evidence="1">The sequence shown here is derived from an EMBL/GenBank/DDBJ whole genome shotgun (WGS) entry which is preliminary data.</text>
</comment>
<protein>
    <submittedName>
        <fullName evidence="1">Uncharacterized protein</fullName>
    </submittedName>
</protein>
<proteinExistence type="predicted"/>
<organism evidence="1 2">
    <name type="scientific">Golovinomyces cichoracearum</name>
    <dbReference type="NCBI Taxonomy" id="62708"/>
    <lineage>
        <taxon>Eukaryota</taxon>
        <taxon>Fungi</taxon>
        <taxon>Dikarya</taxon>
        <taxon>Ascomycota</taxon>
        <taxon>Pezizomycotina</taxon>
        <taxon>Leotiomycetes</taxon>
        <taxon>Erysiphales</taxon>
        <taxon>Erysiphaceae</taxon>
        <taxon>Golovinomyces</taxon>
    </lineage>
</organism>
<reference evidence="1 2" key="1">
    <citation type="journal article" date="2018" name="BMC Genomics">
        <title>Comparative genome analyses reveal sequence features reflecting distinct modes of host-adaptation between dicot and monocot powdery mildew.</title>
        <authorList>
            <person name="Wu Y."/>
            <person name="Ma X."/>
            <person name="Pan Z."/>
            <person name="Kale S.D."/>
            <person name="Song Y."/>
            <person name="King H."/>
            <person name="Zhang Q."/>
            <person name="Presley C."/>
            <person name="Deng X."/>
            <person name="Wei C.I."/>
            <person name="Xiao S."/>
        </authorList>
    </citation>
    <scope>NUCLEOTIDE SEQUENCE [LARGE SCALE GENOMIC DNA]</scope>
    <source>
        <strain evidence="1">UMSG3</strain>
    </source>
</reference>